<dbReference type="STRING" id="886293.Sinac_7373"/>
<dbReference type="PANTHER" id="PTHR21240:SF28">
    <property type="entry name" value="ISO-OROTATE DECARBOXYLASE (EUROFUNG)"/>
    <property type="match status" value="1"/>
</dbReference>
<dbReference type="GO" id="GO:0016787">
    <property type="term" value="F:hydrolase activity"/>
    <property type="evidence" value="ECO:0007669"/>
    <property type="project" value="UniProtKB-KW"/>
</dbReference>
<feature type="domain" description="Amidohydrolase-related" evidence="2">
    <location>
        <begin position="45"/>
        <end position="250"/>
    </location>
</feature>
<keyword evidence="4" id="KW-1185">Reference proteome</keyword>
<dbReference type="GO" id="GO:0019748">
    <property type="term" value="P:secondary metabolic process"/>
    <property type="evidence" value="ECO:0007669"/>
    <property type="project" value="TreeGrafter"/>
</dbReference>
<sequence>MRIIDFHAHLDGYWLDKPLPTAADLVATLDRCDVEAACVYTVMGFYGDCPRHNEALAERCLSQPGRLIPFVTVDPKLGPAAVDELERCLADPLFRGVKFHPWLQAFACSMVKETMVAILRSAASHNVPVLFHDGTPPYSTTYQIADVARWVPEAVVVLGHAGSADYTDPAAQLIRDIPNLYGCFCGSRPGDLVHLVETAGADKILFGSDFGAGGGWELLPERIDNVTEAGLNPDDLAKVLHANSDRLLKLRERPLERMSVAQ</sequence>
<dbReference type="InterPro" id="IPR032465">
    <property type="entry name" value="ACMSD"/>
</dbReference>
<dbReference type="PANTHER" id="PTHR21240">
    <property type="entry name" value="2-AMINO-3-CARBOXYLMUCONATE-6-SEMIALDEHYDE DECARBOXYLASE"/>
    <property type="match status" value="1"/>
</dbReference>
<accession>L0DR25</accession>
<protein>
    <submittedName>
        <fullName evidence="3">Putative TIM-barrel fold metal-dependent hydrolase</fullName>
    </submittedName>
</protein>
<gene>
    <name evidence="3" type="ordered locus">Sinac_7373</name>
</gene>
<name>L0DR25_SINAD</name>
<dbReference type="InterPro" id="IPR006680">
    <property type="entry name" value="Amidohydro-rel"/>
</dbReference>
<evidence type="ECO:0000313" key="3">
    <source>
        <dbReference type="EMBL" id="AGA31412.1"/>
    </source>
</evidence>
<evidence type="ECO:0000256" key="1">
    <source>
        <dbReference type="ARBA" id="ARBA00023239"/>
    </source>
</evidence>
<evidence type="ECO:0000259" key="2">
    <source>
        <dbReference type="Pfam" id="PF04909"/>
    </source>
</evidence>
<dbReference type="AlphaFoldDB" id="L0DR25"/>
<evidence type="ECO:0000313" key="4">
    <source>
        <dbReference type="Proteomes" id="UP000010798"/>
    </source>
</evidence>
<dbReference type="HOGENOM" id="CLU_044590_4_1_0"/>
<dbReference type="GO" id="GO:0016831">
    <property type="term" value="F:carboxy-lyase activity"/>
    <property type="evidence" value="ECO:0007669"/>
    <property type="project" value="InterPro"/>
</dbReference>
<dbReference type="EMBL" id="CP003364">
    <property type="protein sequence ID" value="AGA31412.1"/>
    <property type="molecule type" value="Genomic_DNA"/>
</dbReference>
<dbReference type="GO" id="GO:0005737">
    <property type="term" value="C:cytoplasm"/>
    <property type="evidence" value="ECO:0007669"/>
    <property type="project" value="TreeGrafter"/>
</dbReference>
<dbReference type="Proteomes" id="UP000010798">
    <property type="component" value="Chromosome"/>
</dbReference>
<reference evidence="3 4" key="1">
    <citation type="submission" date="2012-02" db="EMBL/GenBank/DDBJ databases">
        <title>Complete sequence of chromosome of Singulisphaera acidiphila DSM 18658.</title>
        <authorList>
            <consortium name="US DOE Joint Genome Institute (JGI-PGF)"/>
            <person name="Lucas S."/>
            <person name="Copeland A."/>
            <person name="Lapidus A."/>
            <person name="Glavina del Rio T."/>
            <person name="Dalin E."/>
            <person name="Tice H."/>
            <person name="Bruce D."/>
            <person name="Goodwin L."/>
            <person name="Pitluck S."/>
            <person name="Peters L."/>
            <person name="Ovchinnikova G."/>
            <person name="Chertkov O."/>
            <person name="Kyrpides N."/>
            <person name="Mavromatis K."/>
            <person name="Ivanova N."/>
            <person name="Brettin T."/>
            <person name="Detter J.C."/>
            <person name="Han C."/>
            <person name="Larimer F."/>
            <person name="Land M."/>
            <person name="Hauser L."/>
            <person name="Markowitz V."/>
            <person name="Cheng J.-F."/>
            <person name="Hugenholtz P."/>
            <person name="Woyke T."/>
            <person name="Wu D."/>
            <person name="Tindall B."/>
            <person name="Pomrenke H."/>
            <person name="Brambilla E."/>
            <person name="Klenk H.-P."/>
            <person name="Eisen J.A."/>
        </authorList>
    </citation>
    <scope>NUCLEOTIDE SEQUENCE [LARGE SCALE GENOMIC DNA]</scope>
    <source>
        <strain evidence="4">ATCC BAA-1392 / DSM 18658 / VKM B-2454 / MOB10</strain>
    </source>
</reference>
<proteinExistence type="predicted"/>
<dbReference type="RefSeq" id="WP_015250481.1">
    <property type="nucleotide sequence ID" value="NC_019892.1"/>
</dbReference>
<dbReference type="OrthoDB" id="9771932at2"/>
<keyword evidence="1" id="KW-0456">Lyase</keyword>
<dbReference type="eggNOG" id="COG2159">
    <property type="taxonomic scope" value="Bacteria"/>
</dbReference>
<dbReference type="SUPFAM" id="SSF51556">
    <property type="entry name" value="Metallo-dependent hydrolases"/>
    <property type="match status" value="1"/>
</dbReference>
<keyword evidence="3" id="KW-0378">Hydrolase</keyword>
<dbReference type="KEGG" id="saci:Sinac_7373"/>
<dbReference type="Pfam" id="PF04909">
    <property type="entry name" value="Amidohydro_2"/>
    <property type="match status" value="1"/>
</dbReference>
<dbReference type="InterPro" id="IPR032466">
    <property type="entry name" value="Metal_Hydrolase"/>
</dbReference>
<organism evidence="3 4">
    <name type="scientific">Singulisphaera acidiphila (strain ATCC BAA-1392 / DSM 18658 / VKM B-2454 / MOB10)</name>
    <dbReference type="NCBI Taxonomy" id="886293"/>
    <lineage>
        <taxon>Bacteria</taxon>
        <taxon>Pseudomonadati</taxon>
        <taxon>Planctomycetota</taxon>
        <taxon>Planctomycetia</taxon>
        <taxon>Isosphaerales</taxon>
        <taxon>Isosphaeraceae</taxon>
        <taxon>Singulisphaera</taxon>
    </lineage>
</organism>
<dbReference type="Gene3D" id="3.20.20.140">
    <property type="entry name" value="Metal-dependent hydrolases"/>
    <property type="match status" value="1"/>
</dbReference>